<dbReference type="SUPFAM" id="SSF52833">
    <property type="entry name" value="Thioredoxin-like"/>
    <property type="match status" value="1"/>
</dbReference>
<dbReference type="PROSITE" id="PS51352">
    <property type="entry name" value="THIOREDOXIN_2"/>
    <property type="match status" value="1"/>
</dbReference>
<dbReference type="Pfam" id="PF07992">
    <property type="entry name" value="Pyr_redox_2"/>
    <property type="match status" value="1"/>
</dbReference>
<feature type="region of interest" description="Disordered" evidence="4">
    <location>
        <begin position="139"/>
        <end position="159"/>
    </location>
</feature>
<evidence type="ECO:0000259" key="5">
    <source>
        <dbReference type="PROSITE" id="PS51352"/>
    </source>
</evidence>
<feature type="domain" description="Thioredoxin" evidence="5">
    <location>
        <begin position="159"/>
        <end position="305"/>
    </location>
</feature>
<dbReference type="InterPro" id="IPR050097">
    <property type="entry name" value="Ferredoxin-NADP_redctase_2"/>
</dbReference>
<comment type="similarity">
    <text evidence="1">Belongs to the class-II pyridine nucleotide-disulfide oxidoreductase family.</text>
</comment>
<gene>
    <name evidence="6" type="ORF">Vretimale_18552</name>
</gene>
<dbReference type="EMBL" id="BNCQ01000070">
    <property type="protein sequence ID" value="GIM15863.1"/>
    <property type="molecule type" value="Genomic_DNA"/>
</dbReference>
<sequence length="312" mass="33876">MRASKAMQDRTLANPNVTVHLNTGVEDAFGGEVLEGLKLFDTHTGEKRTLAVKGLFYGIGHTPNSKLVAGQVELDEAGYVKVTHGASTSLPGVFAAGDLHDTEWRQAITAAGSGCMAALAAERFLTANNLARQFKQSEAATAPTNGHAANGNGADKATTASVDTPEAFDINNDKHKGQYALRKLYHESKRLICVLYTAPTCGPCRTLKPIFNAVVDEYKGKVHFVEIDIEQRTEEEDRCVHWSPTKASRTTVKMLNNKHDPEIAEAAGVMGTPTVQMFKDKARVEQLSGVKMKKDYREIISRHLGAEVKVAA</sequence>
<dbReference type="InterPro" id="IPR036188">
    <property type="entry name" value="FAD/NAD-bd_sf"/>
</dbReference>
<dbReference type="GO" id="GO:0016491">
    <property type="term" value="F:oxidoreductase activity"/>
    <property type="evidence" value="ECO:0007669"/>
    <property type="project" value="UniProtKB-KW"/>
</dbReference>
<dbReference type="InterPro" id="IPR036249">
    <property type="entry name" value="Thioredoxin-like_sf"/>
</dbReference>
<name>A0A8J4LZL3_9CHLO</name>
<dbReference type="InterPro" id="IPR023753">
    <property type="entry name" value="FAD/NAD-binding_dom"/>
</dbReference>
<dbReference type="Pfam" id="PF00085">
    <property type="entry name" value="Thioredoxin"/>
    <property type="match status" value="1"/>
</dbReference>
<dbReference type="PANTHER" id="PTHR48105">
    <property type="entry name" value="THIOREDOXIN REDUCTASE 1-RELATED-RELATED"/>
    <property type="match status" value="1"/>
</dbReference>
<proteinExistence type="inferred from homology"/>
<keyword evidence="2" id="KW-0285">Flavoprotein</keyword>
<evidence type="ECO:0000256" key="3">
    <source>
        <dbReference type="ARBA" id="ARBA00023002"/>
    </source>
</evidence>
<evidence type="ECO:0000256" key="2">
    <source>
        <dbReference type="ARBA" id="ARBA00022630"/>
    </source>
</evidence>
<evidence type="ECO:0000256" key="4">
    <source>
        <dbReference type="SAM" id="MobiDB-lite"/>
    </source>
</evidence>
<evidence type="ECO:0000313" key="6">
    <source>
        <dbReference type="EMBL" id="GIM15863.1"/>
    </source>
</evidence>
<dbReference type="Gene3D" id="3.50.50.60">
    <property type="entry name" value="FAD/NAD(P)-binding domain"/>
    <property type="match status" value="2"/>
</dbReference>
<dbReference type="Proteomes" id="UP000722791">
    <property type="component" value="Unassembled WGS sequence"/>
</dbReference>
<evidence type="ECO:0000256" key="1">
    <source>
        <dbReference type="ARBA" id="ARBA00009333"/>
    </source>
</evidence>
<protein>
    <recommendedName>
        <fullName evidence="5">Thioredoxin domain-containing protein</fullName>
    </recommendedName>
</protein>
<reference evidence="6" key="1">
    <citation type="journal article" date="2021" name="Proc. Natl. Acad. Sci. U.S.A.">
        <title>Three genomes in the algal genus Volvox reveal the fate of a haploid sex-determining region after a transition to homothallism.</title>
        <authorList>
            <person name="Yamamoto K."/>
            <person name="Hamaji T."/>
            <person name="Kawai-Toyooka H."/>
            <person name="Matsuzaki R."/>
            <person name="Takahashi F."/>
            <person name="Nishimura Y."/>
            <person name="Kawachi M."/>
            <person name="Noguchi H."/>
            <person name="Minakuchi Y."/>
            <person name="Umen J.G."/>
            <person name="Toyoda A."/>
            <person name="Nozaki H."/>
        </authorList>
    </citation>
    <scope>NUCLEOTIDE SEQUENCE</scope>
    <source>
        <strain evidence="6">NIES-3785</strain>
    </source>
</reference>
<keyword evidence="3" id="KW-0560">Oxidoreductase</keyword>
<dbReference type="GO" id="GO:0097237">
    <property type="term" value="P:cellular response to toxic substance"/>
    <property type="evidence" value="ECO:0007669"/>
    <property type="project" value="UniProtKB-ARBA"/>
</dbReference>
<organism evidence="6 7">
    <name type="scientific">Volvox reticuliferus</name>
    <dbReference type="NCBI Taxonomy" id="1737510"/>
    <lineage>
        <taxon>Eukaryota</taxon>
        <taxon>Viridiplantae</taxon>
        <taxon>Chlorophyta</taxon>
        <taxon>core chlorophytes</taxon>
        <taxon>Chlorophyceae</taxon>
        <taxon>CS clade</taxon>
        <taxon>Chlamydomonadales</taxon>
        <taxon>Volvocaceae</taxon>
        <taxon>Volvox</taxon>
    </lineage>
</organism>
<dbReference type="AlphaFoldDB" id="A0A8J4LZL3"/>
<dbReference type="Gene3D" id="3.40.30.10">
    <property type="entry name" value="Glutaredoxin"/>
    <property type="match status" value="1"/>
</dbReference>
<dbReference type="SUPFAM" id="SSF51905">
    <property type="entry name" value="FAD/NAD(P)-binding domain"/>
    <property type="match status" value="1"/>
</dbReference>
<dbReference type="PRINTS" id="PR00469">
    <property type="entry name" value="PNDRDTASEII"/>
</dbReference>
<dbReference type="PRINTS" id="PR00368">
    <property type="entry name" value="FADPNR"/>
</dbReference>
<evidence type="ECO:0000313" key="7">
    <source>
        <dbReference type="Proteomes" id="UP000722791"/>
    </source>
</evidence>
<accession>A0A8J4LZL3</accession>
<comment type="caution">
    <text evidence="6">The sequence shown here is derived from an EMBL/GenBank/DDBJ whole genome shotgun (WGS) entry which is preliminary data.</text>
</comment>
<dbReference type="InterPro" id="IPR013766">
    <property type="entry name" value="Thioredoxin_domain"/>
</dbReference>